<accession>A0AAF0H6T1</accession>
<evidence type="ECO:0000256" key="1">
    <source>
        <dbReference type="SAM" id="MobiDB-lite"/>
    </source>
</evidence>
<evidence type="ECO:0000313" key="3">
    <source>
        <dbReference type="Proteomes" id="UP000298664"/>
    </source>
</evidence>
<dbReference type="RefSeq" id="WP_137392697.1">
    <property type="nucleotide sequence ID" value="NZ_CP124733.1"/>
</dbReference>
<evidence type="ECO:0000313" key="2">
    <source>
        <dbReference type="EMBL" id="WHA40568.1"/>
    </source>
</evidence>
<gene>
    <name evidence="2" type="ORF">CFBP5477_012160</name>
</gene>
<dbReference type="AlphaFoldDB" id="A0AAF0H6T1"/>
<feature type="region of interest" description="Disordered" evidence="1">
    <location>
        <begin position="46"/>
        <end position="65"/>
    </location>
</feature>
<protein>
    <submittedName>
        <fullName evidence="2">Uncharacterized protein</fullName>
    </submittedName>
</protein>
<organism evidence="2 3">
    <name type="scientific">Agrobacterium larrymoorei</name>
    <dbReference type="NCBI Taxonomy" id="160699"/>
    <lineage>
        <taxon>Bacteria</taxon>
        <taxon>Pseudomonadati</taxon>
        <taxon>Pseudomonadota</taxon>
        <taxon>Alphaproteobacteria</taxon>
        <taxon>Hyphomicrobiales</taxon>
        <taxon>Rhizobiaceae</taxon>
        <taxon>Rhizobium/Agrobacterium group</taxon>
        <taxon>Agrobacterium</taxon>
    </lineage>
</organism>
<dbReference type="Proteomes" id="UP000298664">
    <property type="component" value="Chromosome Circular"/>
</dbReference>
<name>A0AAF0H6T1_9HYPH</name>
<feature type="compositionally biased region" description="Basic and acidic residues" evidence="1">
    <location>
        <begin position="56"/>
        <end position="65"/>
    </location>
</feature>
<proteinExistence type="predicted"/>
<sequence length="65" mass="7455">MNLSTDLHALADRLARLAPSHRDPFRFHEEKSELVHELRRLAGSVRITDKSPANDNRPDVNAKLR</sequence>
<reference evidence="2" key="1">
    <citation type="submission" date="2023-05" db="EMBL/GenBank/DDBJ databases">
        <title>Complete genome sequence of Agrobacterium larrymoorei CFBP5477.</title>
        <authorList>
            <person name="Yen H.-C."/>
            <person name="Chou L."/>
            <person name="Lin Y.-C."/>
            <person name="Lai E.-M."/>
            <person name="Kuo C.-H."/>
        </authorList>
    </citation>
    <scope>NUCLEOTIDE SEQUENCE</scope>
    <source>
        <strain evidence="2">CFBP5477</strain>
    </source>
</reference>
<dbReference type="EMBL" id="CP124733">
    <property type="protein sequence ID" value="WHA40568.1"/>
    <property type="molecule type" value="Genomic_DNA"/>
</dbReference>